<organism evidence="1 2">
    <name type="scientific">Paramecium pentaurelia</name>
    <dbReference type="NCBI Taxonomy" id="43138"/>
    <lineage>
        <taxon>Eukaryota</taxon>
        <taxon>Sar</taxon>
        <taxon>Alveolata</taxon>
        <taxon>Ciliophora</taxon>
        <taxon>Intramacronucleata</taxon>
        <taxon>Oligohymenophorea</taxon>
        <taxon>Peniculida</taxon>
        <taxon>Parameciidae</taxon>
        <taxon>Paramecium</taxon>
    </lineage>
</organism>
<dbReference type="EMBL" id="CAJJDO010000063">
    <property type="protein sequence ID" value="CAD8175495.1"/>
    <property type="molecule type" value="Genomic_DNA"/>
</dbReference>
<dbReference type="OrthoDB" id="313601at2759"/>
<proteinExistence type="predicted"/>
<accession>A0A8S1VGJ5</accession>
<evidence type="ECO:0000313" key="1">
    <source>
        <dbReference type="EMBL" id="CAD8175495.1"/>
    </source>
</evidence>
<reference evidence="1" key="1">
    <citation type="submission" date="2021-01" db="EMBL/GenBank/DDBJ databases">
        <authorList>
            <consortium name="Genoscope - CEA"/>
            <person name="William W."/>
        </authorList>
    </citation>
    <scope>NUCLEOTIDE SEQUENCE</scope>
</reference>
<evidence type="ECO:0000313" key="2">
    <source>
        <dbReference type="Proteomes" id="UP000689195"/>
    </source>
</evidence>
<dbReference type="Proteomes" id="UP000689195">
    <property type="component" value="Unassembled WGS sequence"/>
</dbReference>
<keyword evidence="2" id="KW-1185">Reference proteome</keyword>
<sequence length="443" mass="53580">MNILNKDVIVKVFDFYCKQQYVQGQHATFERQQYEASIFTVGKWMHFCKDFQIKAKNQRILELFKKYAKNQKELNYDQFIQLLNMLAIEEGQDQEQFIVSLGLDNWKLCQQKMKPFQKPFQMRDKDERIKEVKYEYKIFHPDVKDDEQIKQILLQRKEQNEYQKQIEREKKAFNKLQFELKHSTKSQLIEKYPNLIHLIERLPNPSKPTTCSYMNRSKIKSQHVLEQKKSGLTWESLNNLPIAQDFVRNLVDDEEDQFLQEYQLNSKQVSVNRYQPQIIQKIDREQRSFSDYNKIQPKINLSYDQIPKSQNQNNQQLIILNEKQGVKVKALLQNLDQSFQKQNITHNIEKHLDSLQVTKKKLLQQQQQQNYQNYSVEYIRERKSSQVQNEFSFQKEKNYPIKINNQMSKRVQEIQDIQAVKEKNLLNSMLSYQRQKIRKQQKY</sequence>
<comment type="caution">
    <text evidence="1">The sequence shown here is derived from an EMBL/GenBank/DDBJ whole genome shotgun (WGS) entry which is preliminary data.</text>
</comment>
<protein>
    <submittedName>
        <fullName evidence="1">Uncharacterized protein</fullName>
    </submittedName>
</protein>
<dbReference type="AlphaFoldDB" id="A0A8S1VGJ5"/>
<name>A0A8S1VGJ5_9CILI</name>
<gene>
    <name evidence="1" type="ORF">PPENT_87.1.T0630084</name>
</gene>